<organism evidence="1 2">
    <name type="scientific">Callosobruchus maculatus</name>
    <name type="common">Southern cowpea weevil</name>
    <name type="synonym">Pulse bruchid</name>
    <dbReference type="NCBI Taxonomy" id="64391"/>
    <lineage>
        <taxon>Eukaryota</taxon>
        <taxon>Metazoa</taxon>
        <taxon>Ecdysozoa</taxon>
        <taxon>Arthropoda</taxon>
        <taxon>Hexapoda</taxon>
        <taxon>Insecta</taxon>
        <taxon>Pterygota</taxon>
        <taxon>Neoptera</taxon>
        <taxon>Endopterygota</taxon>
        <taxon>Coleoptera</taxon>
        <taxon>Polyphaga</taxon>
        <taxon>Cucujiformia</taxon>
        <taxon>Chrysomeloidea</taxon>
        <taxon>Chrysomelidae</taxon>
        <taxon>Bruchinae</taxon>
        <taxon>Bruchini</taxon>
        <taxon>Callosobruchus</taxon>
    </lineage>
</organism>
<dbReference type="AlphaFoldDB" id="A0A653D2T8"/>
<gene>
    <name evidence="1" type="ORF">CALMAC_LOCUS13930</name>
</gene>
<evidence type="ECO:0000313" key="2">
    <source>
        <dbReference type="Proteomes" id="UP000410492"/>
    </source>
</evidence>
<sequence length="58" mass="6391">AVAVSAATRQRNARRVIACTCSTSRTSSARVLVLLPHSTNCVLNWRNHEGDKLERNEA</sequence>
<protein>
    <submittedName>
        <fullName evidence="1">Uncharacterized protein</fullName>
    </submittedName>
</protein>
<reference evidence="1 2" key="1">
    <citation type="submission" date="2019-01" db="EMBL/GenBank/DDBJ databases">
        <authorList>
            <person name="Sayadi A."/>
        </authorList>
    </citation>
    <scope>NUCLEOTIDE SEQUENCE [LARGE SCALE GENOMIC DNA]</scope>
</reference>
<keyword evidence="2" id="KW-1185">Reference proteome</keyword>
<proteinExistence type="predicted"/>
<name>A0A653D2T8_CALMS</name>
<accession>A0A653D2T8</accession>
<feature type="non-terminal residue" evidence="1">
    <location>
        <position position="1"/>
    </location>
</feature>
<evidence type="ECO:0000313" key="1">
    <source>
        <dbReference type="EMBL" id="VEN54467.1"/>
    </source>
</evidence>
<dbReference type="EMBL" id="CAACVG010009894">
    <property type="protein sequence ID" value="VEN54467.1"/>
    <property type="molecule type" value="Genomic_DNA"/>
</dbReference>
<dbReference type="Proteomes" id="UP000410492">
    <property type="component" value="Unassembled WGS sequence"/>
</dbReference>